<gene>
    <name evidence="1" type="ORF">A966_01316</name>
</gene>
<protein>
    <submittedName>
        <fullName evidence="1">Hvp 13 VSH-1 associated protein 2</fullName>
    </submittedName>
</protein>
<comment type="caution">
    <text evidence="1">The sequence shown here is derived from an EMBL/GenBank/DDBJ whole genome shotgun (WGS) entry which is preliminary data.</text>
</comment>
<accession>A0A2U4EXU3</accession>
<sequence>MQAIIGVQMAQGSIIKAGINSDEANLPKRGFPVTIKNDNGKGVFSLYSDGSVFVGVALEDAFSYQEFGLKANTISVCYDGIVNAVVAESVVAGDVVTASDSGFKKSLDGHGVGIVIRGGSNYAEILLKSV</sequence>
<dbReference type="EMBL" id="ALNZ01000007">
    <property type="protein sequence ID" value="EKV58146.1"/>
    <property type="molecule type" value="Genomic_DNA"/>
</dbReference>
<proteinExistence type="predicted"/>
<organism evidence="1 2">
    <name type="scientific">Brachyspira hampsonii 30446</name>
    <dbReference type="NCBI Taxonomy" id="1289135"/>
    <lineage>
        <taxon>Bacteria</taxon>
        <taxon>Pseudomonadati</taxon>
        <taxon>Spirochaetota</taxon>
        <taxon>Spirochaetia</taxon>
        <taxon>Brachyspirales</taxon>
        <taxon>Brachyspiraceae</taxon>
        <taxon>Brachyspira</taxon>
    </lineage>
</organism>
<dbReference type="Proteomes" id="UP000011663">
    <property type="component" value="Unassembled WGS sequence"/>
</dbReference>
<evidence type="ECO:0000313" key="1">
    <source>
        <dbReference type="EMBL" id="EKV58146.1"/>
    </source>
</evidence>
<name>A0A2U4EXU3_9SPIR</name>
<evidence type="ECO:0000313" key="2">
    <source>
        <dbReference type="Proteomes" id="UP000011663"/>
    </source>
</evidence>
<dbReference type="STRING" id="1289135.A966_01316"/>
<reference evidence="1 2" key="1">
    <citation type="submission" date="2012-07" db="EMBL/GenBank/DDBJ databases">
        <title>Genome sequence of Brachyspira sp. 30446, isolated from a pig with mucohaemorrhagic colitis.</title>
        <authorList>
            <person name="Rubin J.E."/>
            <person name="Fernando C."/>
            <person name="Harding J.C.S."/>
            <person name="Hill J.E."/>
        </authorList>
    </citation>
    <scope>NUCLEOTIDE SEQUENCE [LARGE SCALE GENOMIC DNA]</scope>
    <source>
        <strain evidence="1 2">30446</strain>
    </source>
</reference>
<dbReference type="AlphaFoldDB" id="A0A2U4EXU3"/>